<comment type="caution">
    <text evidence="2">The sequence shown here is derived from an EMBL/GenBank/DDBJ whole genome shotgun (WGS) entry which is preliminary data.</text>
</comment>
<accession>A0AAV3P1W9</accession>
<keyword evidence="3" id="KW-1185">Reference proteome</keyword>
<evidence type="ECO:0000256" key="1">
    <source>
        <dbReference type="SAM" id="MobiDB-lite"/>
    </source>
</evidence>
<proteinExistence type="predicted"/>
<feature type="region of interest" description="Disordered" evidence="1">
    <location>
        <begin position="40"/>
        <end position="63"/>
    </location>
</feature>
<feature type="compositionally biased region" description="Low complexity" evidence="1">
    <location>
        <begin position="47"/>
        <end position="62"/>
    </location>
</feature>
<name>A0AAV3P1W9_LITER</name>
<reference evidence="2 3" key="1">
    <citation type="submission" date="2024-01" db="EMBL/GenBank/DDBJ databases">
        <title>The complete chloroplast genome sequence of Lithospermum erythrorhizon: insights into the phylogenetic relationship among Boraginaceae species and the maternal lineages of purple gromwells.</title>
        <authorList>
            <person name="Okada T."/>
            <person name="Watanabe K."/>
        </authorList>
    </citation>
    <scope>NUCLEOTIDE SEQUENCE [LARGE SCALE GENOMIC DNA]</scope>
</reference>
<dbReference type="AlphaFoldDB" id="A0AAV3P1W9"/>
<evidence type="ECO:0000313" key="2">
    <source>
        <dbReference type="EMBL" id="GAA0144230.1"/>
    </source>
</evidence>
<dbReference type="EMBL" id="BAABME010000618">
    <property type="protein sequence ID" value="GAA0144230.1"/>
    <property type="molecule type" value="Genomic_DNA"/>
</dbReference>
<evidence type="ECO:0000313" key="3">
    <source>
        <dbReference type="Proteomes" id="UP001454036"/>
    </source>
</evidence>
<organism evidence="2 3">
    <name type="scientific">Lithospermum erythrorhizon</name>
    <name type="common">Purple gromwell</name>
    <name type="synonym">Lithospermum officinale var. erythrorhizon</name>
    <dbReference type="NCBI Taxonomy" id="34254"/>
    <lineage>
        <taxon>Eukaryota</taxon>
        <taxon>Viridiplantae</taxon>
        <taxon>Streptophyta</taxon>
        <taxon>Embryophyta</taxon>
        <taxon>Tracheophyta</taxon>
        <taxon>Spermatophyta</taxon>
        <taxon>Magnoliopsida</taxon>
        <taxon>eudicotyledons</taxon>
        <taxon>Gunneridae</taxon>
        <taxon>Pentapetalae</taxon>
        <taxon>asterids</taxon>
        <taxon>lamiids</taxon>
        <taxon>Boraginales</taxon>
        <taxon>Boraginaceae</taxon>
        <taxon>Boraginoideae</taxon>
        <taxon>Lithospermeae</taxon>
        <taxon>Lithospermum</taxon>
    </lineage>
</organism>
<gene>
    <name evidence="2" type="ORF">LIER_04730</name>
</gene>
<sequence>MYEQGISPEFLDRLNPALYDQGIYARECPYSKAASLETRKGSMAIQSSSFSSSESDTTSTSSPRFRVAVGVVKSRKLPLVMMTSGSQSL</sequence>
<dbReference type="Proteomes" id="UP001454036">
    <property type="component" value="Unassembled WGS sequence"/>
</dbReference>
<protein>
    <submittedName>
        <fullName evidence="2">Uncharacterized protein</fullName>
    </submittedName>
</protein>